<accession>A0A0R1YC56</accession>
<dbReference type="eggNOG" id="COG1670">
    <property type="taxonomic scope" value="Bacteria"/>
</dbReference>
<dbReference type="GO" id="GO:0005737">
    <property type="term" value="C:cytoplasm"/>
    <property type="evidence" value="ECO:0007669"/>
    <property type="project" value="TreeGrafter"/>
</dbReference>
<reference evidence="2 3" key="1">
    <citation type="journal article" date="2015" name="Genome Announc.">
        <title>Expanding the biotechnology potential of lactobacilli through comparative genomics of 213 strains and associated genera.</title>
        <authorList>
            <person name="Sun Z."/>
            <person name="Harris H.M."/>
            <person name="McCann A."/>
            <person name="Guo C."/>
            <person name="Argimon S."/>
            <person name="Zhang W."/>
            <person name="Yang X."/>
            <person name="Jeffery I.B."/>
            <person name="Cooney J.C."/>
            <person name="Kagawa T.F."/>
            <person name="Liu W."/>
            <person name="Song Y."/>
            <person name="Salvetti E."/>
            <person name="Wrobel A."/>
            <person name="Rasinkangas P."/>
            <person name="Parkhill J."/>
            <person name="Rea M.C."/>
            <person name="O'Sullivan O."/>
            <person name="Ritari J."/>
            <person name="Douillard F.P."/>
            <person name="Paul Ross R."/>
            <person name="Yang R."/>
            <person name="Briner A.E."/>
            <person name="Felis G.E."/>
            <person name="de Vos W.M."/>
            <person name="Barrangou R."/>
            <person name="Klaenhammer T.R."/>
            <person name="Caufield P.W."/>
            <person name="Cui Y."/>
            <person name="Zhang H."/>
            <person name="O'Toole P.W."/>
        </authorList>
    </citation>
    <scope>NUCLEOTIDE SEQUENCE [LARGE SCALE GENOMIC DNA]</scope>
    <source>
        <strain evidence="2 3">DSM 5661</strain>
    </source>
</reference>
<dbReference type="PANTHER" id="PTHR43441:SF11">
    <property type="entry name" value="RIBOSOMAL-PROTEIN-SERINE ACETYLTRANSFERASE"/>
    <property type="match status" value="1"/>
</dbReference>
<dbReference type="PROSITE" id="PS51186">
    <property type="entry name" value="GNAT"/>
    <property type="match status" value="1"/>
</dbReference>
<dbReference type="GO" id="GO:0008999">
    <property type="term" value="F:protein-N-terminal-alanine acetyltransferase activity"/>
    <property type="evidence" value="ECO:0007669"/>
    <property type="project" value="TreeGrafter"/>
</dbReference>
<comment type="caution">
    <text evidence="2">The sequence shown here is derived from an EMBL/GenBank/DDBJ whole genome shotgun (WGS) entry which is preliminary data.</text>
</comment>
<dbReference type="EMBL" id="AZGI01000028">
    <property type="protein sequence ID" value="KRM40103.1"/>
    <property type="molecule type" value="Genomic_DNA"/>
</dbReference>
<organism evidence="2 3">
    <name type="scientific">Lactobacillus hamsteri DSM 5661 = JCM 6256</name>
    <dbReference type="NCBI Taxonomy" id="1423754"/>
    <lineage>
        <taxon>Bacteria</taxon>
        <taxon>Bacillati</taxon>
        <taxon>Bacillota</taxon>
        <taxon>Bacilli</taxon>
        <taxon>Lactobacillales</taxon>
        <taxon>Lactobacillaceae</taxon>
        <taxon>Lactobacillus</taxon>
    </lineage>
</organism>
<dbReference type="STRING" id="1423754.FC39_GL000838"/>
<keyword evidence="3" id="KW-1185">Reference proteome</keyword>
<proteinExistence type="predicted"/>
<dbReference type="GO" id="GO:1990189">
    <property type="term" value="F:protein N-terminal-serine acetyltransferase activity"/>
    <property type="evidence" value="ECO:0007669"/>
    <property type="project" value="TreeGrafter"/>
</dbReference>
<dbReference type="InterPro" id="IPR000182">
    <property type="entry name" value="GNAT_dom"/>
</dbReference>
<dbReference type="AlphaFoldDB" id="A0A0R1YC56"/>
<dbReference type="InterPro" id="IPR051908">
    <property type="entry name" value="Ribosomal_N-acetyltransferase"/>
</dbReference>
<protein>
    <submittedName>
        <fullName evidence="2">Ribosomal-protein-serine N-acetyltransferase</fullName>
    </submittedName>
</protein>
<dbReference type="RefSeq" id="WP_025080908.1">
    <property type="nucleotide sequence ID" value="NZ_AZGI01000028.1"/>
</dbReference>
<evidence type="ECO:0000313" key="3">
    <source>
        <dbReference type="Proteomes" id="UP000051223"/>
    </source>
</evidence>
<evidence type="ECO:0000313" key="2">
    <source>
        <dbReference type="EMBL" id="KRM40103.1"/>
    </source>
</evidence>
<gene>
    <name evidence="2" type="ORF">FC39_GL000838</name>
</gene>
<dbReference type="InterPro" id="IPR016181">
    <property type="entry name" value="Acyl_CoA_acyltransferase"/>
</dbReference>
<sequence length="169" mass="19573">METFTLFTFNAKGHEIKLVLPEVWQAEALFDELRKNQTQLSKWLTWANKVDSVNKEVESIKMFLKKMLDGTAFNLTIFVDGQAKGMIDLHNITQESGEVGYWLSSDAQHLGIMTKSLNLLSKYAFTQLKLNYLILRAKVDNSASQHVAERCNFKYLKIEDEFEVFRLDK</sequence>
<dbReference type="Gene3D" id="3.40.630.30">
    <property type="match status" value="1"/>
</dbReference>
<dbReference type="SUPFAM" id="SSF55729">
    <property type="entry name" value="Acyl-CoA N-acyltransferases (Nat)"/>
    <property type="match status" value="1"/>
</dbReference>
<dbReference type="OrthoDB" id="9784707at2"/>
<dbReference type="PANTHER" id="PTHR43441">
    <property type="entry name" value="RIBOSOMAL-PROTEIN-SERINE ACETYLTRANSFERASE"/>
    <property type="match status" value="1"/>
</dbReference>
<feature type="domain" description="N-acetyltransferase" evidence="1">
    <location>
        <begin position="31"/>
        <end position="169"/>
    </location>
</feature>
<name>A0A0R1YC56_9LACO</name>
<dbReference type="Pfam" id="PF13302">
    <property type="entry name" value="Acetyltransf_3"/>
    <property type="match status" value="1"/>
</dbReference>
<keyword evidence="2" id="KW-0808">Transferase</keyword>
<dbReference type="Proteomes" id="UP000051223">
    <property type="component" value="Unassembled WGS sequence"/>
</dbReference>
<dbReference type="PATRIC" id="fig|1423754.3.peg.860"/>
<evidence type="ECO:0000259" key="1">
    <source>
        <dbReference type="PROSITE" id="PS51186"/>
    </source>
</evidence>